<accession>A0AAD7YI77</accession>
<dbReference type="SUPFAM" id="SSF50494">
    <property type="entry name" value="Trypsin-like serine proteases"/>
    <property type="match status" value="1"/>
</dbReference>
<dbReference type="GO" id="GO:0004252">
    <property type="term" value="F:serine-type endopeptidase activity"/>
    <property type="evidence" value="ECO:0007669"/>
    <property type="project" value="InterPro"/>
</dbReference>
<proteinExistence type="inferred from homology"/>
<dbReference type="InterPro" id="IPR051487">
    <property type="entry name" value="Ser/Thr_Proteases_Immune/Dev"/>
</dbReference>
<evidence type="ECO:0000313" key="4">
    <source>
        <dbReference type="EMBL" id="KAJ8716566.1"/>
    </source>
</evidence>
<keyword evidence="1" id="KW-1015">Disulfide bond</keyword>
<comment type="similarity">
    <text evidence="2">Belongs to the peptidase S1 family. CLIP subfamily.</text>
</comment>
<evidence type="ECO:0000259" key="3">
    <source>
        <dbReference type="PROSITE" id="PS50240"/>
    </source>
</evidence>
<dbReference type="InterPro" id="IPR043504">
    <property type="entry name" value="Peptidase_S1_PA_chymotrypsin"/>
</dbReference>
<dbReference type="Gene3D" id="2.40.10.10">
    <property type="entry name" value="Trypsin-like serine proteases"/>
    <property type="match status" value="1"/>
</dbReference>
<dbReference type="PANTHER" id="PTHR24256">
    <property type="entry name" value="TRYPTASE-RELATED"/>
    <property type="match status" value="1"/>
</dbReference>
<dbReference type="SMART" id="SM00020">
    <property type="entry name" value="Tryp_SPc"/>
    <property type="match status" value="1"/>
</dbReference>
<evidence type="ECO:0000313" key="5">
    <source>
        <dbReference type="Proteomes" id="UP001231518"/>
    </source>
</evidence>
<dbReference type="Proteomes" id="UP001231518">
    <property type="component" value="Chromosome 14"/>
</dbReference>
<dbReference type="InterPro" id="IPR009003">
    <property type="entry name" value="Peptidase_S1_PA"/>
</dbReference>
<evidence type="ECO:0000256" key="2">
    <source>
        <dbReference type="ARBA" id="ARBA00024195"/>
    </source>
</evidence>
<organism evidence="4 5">
    <name type="scientific">Mythimna separata</name>
    <name type="common">Oriental armyworm</name>
    <name type="synonym">Pseudaletia separata</name>
    <dbReference type="NCBI Taxonomy" id="271217"/>
    <lineage>
        <taxon>Eukaryota</taxon>
        <taxon>Metazoa</taxon>
        <taxon>Ecdysozoa</taxon>
        <taxon>Arthropoda</taxon>
        <taxon>Hexapoda</taxon>
        <taxon>Insecta</taxon>
        <taxon>Pterygota</taxon>
        <taxon>Neoptera</taxon>
        <taxon>Endopterygota</taxon>
        <taxon>Lepidoptera</taxon>
        <taxon>Glossata</taxon>
        <taxon>Ditrysia</taxon>
        <taxon>Noctuoidea</taxon>
        <taxon>Noctuidae</taxon>
        <taxon>Noctuinae</taxon>
        <taxon>Hadenini</taxon>
        <taxon>Mythimna</taxon>
    </lineage>
</organism>
<dbReference type="InterPro" id="IPR001254">
    <property type="entry name" value="Trypsin_dom"/>
</dbReference>
<gene>
    <name evidence="4" type="ORF">PYW07_003193</name>
</gene>
<comment type="caution">
    <text evidence="4">The sequence shown here is derived from an EMBL/GenBank/DDBJ whole genome shotgun (WGS) entry which is preliminary data.</text>
</comment>
<feature type="domain" description="Peptidase S1" evidence="3">
    <location>
        <begin position="8"/>
        <end position="259"/>
    </location>
</feature>
<dbReference type="PROSITE" id="PS50240">
    <property type="entry name" value="TRYPSIN_DOM"/>
    <property type="match status" value="1"/>
</dbReference>
<name>A0AAD7YI77_MYTSE</name>
<dbReference type="AlphaFoldDB" id="A0AAD7YI77"/>
<reference evidence="4" key="1">
    <citation type="submission" date="2023-03" db="EMBL/GenBank/DDBJ databases">
        <title>Chromosome-level genomes of two armyworms, Mythimna separata and Mythimna loreyi, provide insights into the biosynthesis and reception of sex pheromones.</title>
        <authorList>
            <person name="Zhao H."/>
        </authorList>
    </citation>
    <scope>NUCLEOTIDE SEQUENCE</scope>
    <source>
        <strain evidence="4">BeijingLab</strain>
        <tissue evidence="4">Pupa</tissue>
    </source>
</reference>
<dbReference type="EMBL" id="JARGEI010000017">
    <property type="protein sequence ID" value="KAJ8716566.1"/>
    <property type="molecule type" value="Genomic_DNA"/>
</dbReference>
<dbReference type="Pfam" id="PF00089">
    <property type="entry name" value="Trypsin"/>
    <property type="match status" value="1"/>
</dbReference>
<evidence type="ECO:0000256" key="1">
    <source>
        <dbReference type="ARBA" id="ARBA00023157"/>
    </source>
</evidence>
<protein>
    <recommendedName>
        <fullName evidence="3">Peptidase S1 domain-containing protein</fullName>
    </recommendedName>
</protein>
<dbReference type="GO" id="GO:0006508">
    <property type="term" value="P:proteolysis"/>
    <property type="evidence" value="ECO:0007669"/>
    <property type="project" value="InterPro"/>
</dbReference>
<sequence>MISRQQQVLNGRRSSAHFGREVRLGEWPHNVLIFEFKDDTKCAAFCAGSIISEEKVLTSAHCFLTNRKKRRREFEDIRFVASILTSVANVSEALVTDEGNRSEQWRSMERLHTQKFFRFPAFNLAVAVMSEPWVFNEYVNKIPYATLDMDFDGVCTATAVKATRSWSKVKYLYTQEVEIVQRKQCESKLYRNSRLYFCSISDKEDKNVFSETEGGGLVCYETGDPAEKDNQGVLVGVTSVMNIGIPNLHMRYIVHLGFW</sequence>
<keyword evidence="5" id="KW-1185">Reference proteome</keyword>